<proteinExistence type="predicted"/>
<dbReference type="EMBL" id="OC004933">
    <property type="protein sequence ID" value="CAD7264943.1"/>
    <property type="molecule type" value="Genomic_DNA"/>
</dbReference>
<organism evidence="1">
    <name type="scientific">Timema shepardi</name>
    <name type="common">Walking stick</name>
    <dbReference type="NCBI Taxonomy" id="629360"/>
    <lineage>
        <taxon>Eukaryota</taxon>
        <taxon>Metazoa</taxon>
        <taxon>Ecdysozoa</taxon>
        <taxon>Arthropoda</taxon>
        <taxon>Hexapoda</taxon>
        <taxon>Insecta</taxon>
        <taxon>Pterygota</taxon>
        <taxon>Neoptera</taxon>
        <taxon>Polyneoptera</taxon>
        <taxon>Phasmatodea</taxon>
        <taxon>Timematodea</taxon>
        <taxon>Timematoidea</taxon>
        <taxon>Timematidae</taxon>
        <taxon>Timema</taxon>
    </lineage>
</organism>
<dbReference type="AlphaFoldDB" id="A0A7R9B240"/>
<name>A0A7R9B240_TIMSH</name>
<accession>A0A7R9B240</accession>
<reference evidence="1" key="1">
    <citation type="submission" date="2020-11" db="EMBL/GenBank/DDBJ databases">
        <authorList>
            <person name="Tran Van P."/>
        </authorList>
    </citation>
    <scope>NUCLEOTIDE SEQUENCE</scope>
</reference>
<gene>
    <name evidence="1" type="ORF">TSIB3V08_LOCUS8989</name>
</gene>
<sequence>MGTIYSSPMASLVLTDSSKLTSDSQHLGETIACNASLPDRVLVVIKNNVVPWRVYRLRTRRRLGSQTGAVRNSHHPDGSLCLLTLTRSLTKTTILDPRRNVS</sequence>
<evidence type="ECO:0000313" key="1">
    <source>
        <dbReference type="EMBL" id="CAD7264943.1"/>
    </source>
</evidence>
<protein>
    <submittedName>
        <fullName evidence="1">Uncharacterized protein</fullName>
    </submittedName>
</protein>